<dbReference type="InterPro" id="IPR003819">
    <property type="entry name" value="TauD/TfdA-like"/>
</dbReference>
<dbReference type="PANTHER" id="PTHR10696:SF21">
    <property type="entry name" value="TAUD_TFDA-LIKE DOMAIN-CONTAINING PROTEIN"/>
    <property type="match status" value="1"/>
</dbReference>
<name>A0A4V3I4C3_9PEZI</name>
<keyword evidence="1" id="KW-0560">Oxidoreductase</keyword>
<dbReference type="PANTHER" id="PTHR10696">
    <property type="entry name" value="GAMMA-BUTYROBETAINE HYDROXYLASE-RELATED"/>
    <property type="match status" value="1"/>
</dbReference>
<proteinExistence type="predicted"/>
<evidence type="ECO:0000259" key="2">
    <source>
        <dbReference type="Pfam" id="PF02668"/>
    </source>
</evidence>
<dbReference type="Proteomes" id="UP000295604">
    <property type="component" value="Unassembled WGS sequence"/>
</dbReference>
<evidence type="ECO:0000313" key="4">
    <source>
        <dbReference type="Proteomes" id="UP000295604"/>
    </source>
</evidence>
<dbReference type="AlphaFoldDB" id="A0A4V3I4C3"/>
<sequence>MGSIIAETLRPAPYGPAVSLSAPYPENTEFPVSLAPTEPGAVNIAQLVAEIERISASGKLRDLLDTHGGIYFQNLGLQSAEEFSRFAHAFGWTPHEDIGNPVRRIIHAKNVATANEGPNTQPVYPHNEFGLSPHYPAYVLFYCASAPNTGGETPINNSVVLYRRLKEKRPEFIDQLEKKVGQHLSLFLVAASSDPIVQGVKYQLFYPNTARDQTSSAGTSVLQAYGRTVLEEDDTETARSKIETEIQRLPTARWVWEKQSETNPLGDLRVWQVLPVEAVRDHPRTGDTAFFNNVISRFLNSLDAGTLQPPHVNRDGKYQPPAFYGDGSLIPREYLDTAVEIIKDTRALVSWKQGDVLLLDNHAVQHGREPWTGTRKLLASLWDEAGGQTA</sequence>
<accession>A0A4V3I4C3</accession>
<dbReference type="GO" id="GO:0016491">
    <property type="term" value="F:oxidoreductase activity"/>
    <property type="evidence" value="ECO:0007669"/>
    <property type="project" value="UniProtKB-KW"/>
</dbReference>
<dbReference type="Pfam" id="PF02668">
    <property type="entry name" value="TauD"/>
    <property type="match status" value="1"/>
</dbReference>
<gene>
    <name evidence="3" type="ORF">C8034_v010057</name>
</gene>
<dbReference type="InterPro" id="IPR042098">
    <property type="entry name" value="TauD-like_sf"/>
</dbReference>
<keyword evidence="4" id="KW-1185">Reference proteome</keyword>
<dbReference type="InterPro" id="IPR050411">
    <property type="entry name" value="AlphaKG_dependent_hydroxylases"/>
</dbReference>
<organism evidence="3 4">
    <name type="scientific">Colletotrichum sidae</name>
    <dbReference type="NCBI Taxonomy" id="1347389"/>
    <lineage>
        <taxon>Eukaryota</taxon>
        <taxon>Fungi</taxon>
        <taxon>Dikarya</taxon>
        <taxon>Ascomycota</taxon>
        <taxon>Pezizomycotina</taxon>
        <taxon>Sordariomycetes</taxon>
        <taxon>Hypocreomycetidae</taxon>
        <taxon>Glomerellales</taxon>
        <taxon>Glomerellaceae</taxon>
        <taxon>Colletotrichum</taxon>
        <taxon>Colletotrichum orbiculare species complex</taxon>
    </lineage>
</organism>
<evidence type="ECO:0000256" key="1">
    <source>
        <dbReference type="ARBA" id="ARBA00023002"/>
    </source>
</evidence>
<protein>
    <submittedName>
        <fullName evidence="3">Clavaminate synthase-like protein</fullName>
    </submittedName>
</protein>
<evidence type="ECO:0000313" key="3">
    <source>
        <dbReference type="EMBL" id="TEA17693.1"/>
    </source>
</evidence>
<dbReference type="EMBL" id="QAPF01000081">
    <property type="protein sequence ID" value="TEA17693.1"/>
    <property type="molecule type" value="Genomic_DNA"/>
</dbReference>
<comment type="caution">
    <text evidence="3">The sequence shown here is derived from an EMBL/GenBank/DDBJ whole genome shotgun (WGS) entry which is preliminary data.</text>
</comment>
<dbReference type="Gene3D" id="3.60.130.10">
    <property type="entry name" value="Clavaminate synthase-like"/>
    <property type="match status" value="1"/>
</dbReference>
<feature type="domain" description="TauD/TfdA-like" evidence="2">
    <location>
        <begin position="57"/>
        <end position="378"/>
    </location>
</feature>
<reference evidence="3 4" key="1">
    <citation type="submission" date="2018-11" db="EMBL/GenBank/DDBJ databases">
        <title>Genome sequence and assembly of Colletotrichum sidae.</title>
        <authorList>
            <person name="Gan P."/>
            <person name="Shirasu K."/>
        </authorList>
    </citation>
    <scope>NUCLEOTIDE SEQUENCE [LARGE SCALE GENOMIC DNA]</scope>
    <source>
        <strain evidence="3 4">CBS 518.97</strain>
    </source>
</reference>
<dbReference type="SUPFAM" id="SSF51197">
    <property type="entry name" value="Clavaminate synthase-like"/>
    <property type="match status" value="1"/>
</dbReference>